<dbReference type="Pfam" id="PF02472">
    <property type="entry name" value="ExbD"/>
    <property type="match status" value="1"/>
</dbReference>
<dbReference type="EMBL" id="MGDD01000346">
    <property type="protein sequence ID" value="OGL41478.1"/>
    <property type="molecule type" value="Genomic_DNA"/>
</dbReference>
<keyword evidence="5" id="KW-1133">Transmembrane helix</keyword>
<evidence type="ECO:0000256" key="5">
    <source>
        <dbReference type="ARBA" id="ARBA00022989"/>
    </source>
</evidence>
<dbReference type="GO" id="GO:0022857">
    <property type="term" value="F:transmembrane transporter activity"/>
    <property type="evidence" value="ECO:0007669"/>
    <property type="project" value="InterPro"/>
</dbReference>
<proteinExistence type="inferred from homology"/>
<keyword evidence="4 7" id="KW-0812">Transmembrane</keyword>
<comment type="similarity">
    <text evidence="2 7">Belongs to the ExbD/TolR family.</text>
</comment>
<dbReference type="Gene3D" id="3.30.420.270">
    <property type="match status" value="1"/>
</dbReference>
<accession>A0A1F7RJX4</accession>
<dbReference type="AlphaFoldDB" id="A0A1F7RJX4"/>
<keyword evidence="6" id="KW-0472">Membrane</keyword>
<dbReference type="Proteomes" id="UP000179266">
    <property type="component" value="Unassembled WGS sequence"/>
</dbReference>
<reference evidence="8 9" key="1">
    <citation type="journal article" date="2016" name="Nat. Commun.">
        <title>Thousands of microbial genomes shed light on interconnected biogeochemical processes in an aquifer system.</title>
        <authorList>
            <person name="Anantharaman K."/>
            <person name="Brown C.T."/>
            <person name="Hug L.A."/>
            <person name="Sharon I."/>
            <person name="Castelle C.J."/>
            <person name="Probst A.J."/>
            <person name="Thomas B.C."/>
            <person name="Singh A."/>
            <person name="Wilkins M.J."/>
            <person name="Karaoz U."/>
            <person name="Brodie E.L."/>
            <person name="Williams K.H."/>
            <person name="Hubbard S.S."/>
            <person name="Banfield J.F."/>
        </authorList>
    </citation>
    <scope>NUCLEOTIDE SEQUENCE [LARGE SCALE GENOMIC DNA]</scope>
</reference>
<evidence type="ECO:0000256" key="6">
    <source>
        <dbReference type="ARBA" id="ARBA00023136"/>
    </source>
</evidence>
<keyword evidence="7" id="KW-0813">Transport</keyword>
<evidence type="ECO:0000256" key="3">
    <source>
        <dbReference type="ARBA" id="ARBA00022475"/>
    </source>
</evidence>
<sequence>MVLNVVKKSKVKPFIPSSSMADIAFLLIIFFMVTTTFSQDKTSVNLPDTAVEKVEIPKLGTFITIDKDGNVFIDGKPSRMEDIESTASFYVSQNPAHMFILKGDKETKYRNIDVALELLRKSKATNINLPSGQETVQDIAK</sequence>
<protein>
    <recommendedName>
        <fullName evidence="10">Biopolymer transporter ExbD</fullName>
    </recommendedName>
</protein>
<evidence type="ECO:0000256" key="2">
    <source>
        <dbReference type="ARBA" id="ARBA00005811"/>
    </source>
</evidence>
<evidence type="ECO:0000313" key="8">
    <source>
        <dbReference type="EMBL" id="OGL41478.1"/>
    </source>
</evidence>
<dbReference type="PANTHER" id="PTHR30558">
    <property type="entry name" value="EXBD MEMBRANE COMPONENT OF PMF-DRIVEN MACROMOLECULE IMPORT SYSTEM"/>
    <property type="match status" value="1"/>
</dbReference>
<keyword evidence="3" id="KW-1003">Cell membrane</keyword>
<dbReference type="GO" id="GO:0005886">
    <property type="term" value="C:plasma membrane"/>
    <property type="evidence" value="ECO:0007669"/>
    <property type="project" value="UniProtKB-SubCell"/>
</dbReference>
<dbReference type="InterPro" id="IPR003400">
    <property type="entry name" value="ExbD"/>
</dbReference>
<comment type="subcellular location">
    <subcellularLocation>
        <location evidence="1">Cell membrane</location>
        <topology evidence="1">Single-pass membrane protein</topology>
    </subcellularLocation>
    <subcellularLocation>
        <location evidence="7">Cell membrane</location>
        <topology evidence="7">Single-pass type II membrane protein</topology>
    </subcellularLocation>
</comment>
<evidence type="ECO:0000256" key="7">
    <source>
        <dbReference type="RuleBase" id="RU003879"/>
    </source>
</evidence>
<evidence type="ECO:0000256" key="4">
    <source>
        <dbReference type="ARBA" id="ARBA00022692"/>
    </source>
</evidence>
<dbReference type="GO" id="GO:0015031">
    <property type="term" value="P:protein transport"/>
    <property type="evidence" value="ECO:0007669"/>
    <property type="project" value="UniProtKB-KW"/>
</dbReference>
<name>A0A1F7RJX4_9BACT</name>
<evidence type="ECO:0000313" key="9">
    <source>
        <dbReference type="Proteomes" id="UP000179266"/>
    </source>
</evidence>
<comment type="caution">
    <text evidence="8">The sequence shown here is derived from an EMBL/GenBank/DDBJ whole genome shotgun (WGS) entry which is preliminary data.</text>
</comment>
<keyword evidence="7" id="KW-0653">Protein transport</keyword>
<evidence type="ECO:0008006" key="10">
    <source>
        <dbReference type="Google" id="ProtNLM"/>
    </source>
</evidence>
<gene>
    <name evidence="8" type="ORF">A2161_09495</name>
</gene>
<organism evidence="8 9">
    <name type="scientific">Candidatus Schekmanbacteria bacterium RBG_13_48_7</name>
    <dbReference type="NCBI Taxonomy" id="1817878"/>
    <lineage>
        <taxon>Bacteria</taxon>
        <taxon>Candidatus Schekmaniibacteriota</taxon>
    </lineage>
</organism>
<dbReference type="PANTHER" id="PTHR30558:SF3">
    <property type="entry name" value="BIOPOLYMER TRANSPORT PROTEIN EXBD-RELATED"/>
    <property type="match status" value="1"/>
</dbReference>
<evidence type="ECO:0000256" key="1">
    <source>
        <dbReference type="ARBA" id="ARBA00004162"/>
    </source>
</evidence>